<protein>
    <submittedName>
        <fullName evidence="1">Uncharacterized protein</fullName>
    </submittedName>
</protein>
<dbReference type="PATRIC" id="fig|1261.5.peg.185"/>
<comment type="caution">
    <text evidence="1">The sequence shown here is derived from an EMBL/GenBank/DDBJ whole genome shotgun (WGS) entry which is preliminary data.</text>
</comment>
<gene>
    <name evidence="1" type="ORF">HMPREF3195_00181</name>
</gene>
<dbReference type="Proteomes" id="UP000070326">
    <property type="component" value="Unassembled WGS sequence"/>
</dbReference>
<dbReference type="STRING" id="1261.HMPREF3195_00181"/>
<name>A0A135YYH5_9FIRM</name>
<evidence type="ECO:0000313" key="2">
    <source>
        <dbReference type="Proteomes" id="UP000070326"/>
    </source>
</evidence>
<reference evidence="1 2" key="1">
    <citation type="submission" date="2016-02" db="EMBL/GenBank/DDBJ databases">
        <authorList>
            <person name="Wen L."/>
            <person name="He K."/>
            <person name="Yang H."/>
        </authorList>
    </citation>
    <scope>NUCLEOTIDE SEQUENCE [LARGE SCALE GENOMIC DNA]</scope>
    <source>
        <strain evidence="1 2">MJR8628A</strain>
    </source>
</reference>
<evidence type="ECO:0000313" key="1">
    <source>
        <dbReference type="EMBL" id="KXI14464.1"/>
    </source>
</evidence>
<dbReference type="AlphaFoldDB" id="A0A135YYH5"/>
<dbReference type="EMBL" id="LSQZ01000006">
    <property type="protein sequence ID" value="KXI14464.1"/>
    <property type="molecule type" value="Genomic_DNA"/>
</dbReference>
<organism evidence="1 2">
    <name type="scientific">Peptostreptococcus anaerobius</name>
    <dbReference type="NCBI Taxonomy" id="1261"/>
    <lineage>
        <taxon>Bacteria</taxon>
        <taxon>Bacillati</taxon>
        <taxon>Bacillota</taxon>
        <taxon>Clostridia</taxon>
        <taxon>Peptostreptococcales</taxon>
        <taxon>Peptostreptococcaceae</taxon>
        <taxon>Peptostreptococcus</taxon>
    </lineage>
</organism>
<proteinExistence type="predicted"/>
<sequence>MYTNFRDFKIISEINKKLAWHLLYIRQRIDNMFLLFGRM</sequence>
<accession>A0A135YYH5</accession>